<dbReference type="Proteomes" id="UP000311919">
    <property type="component" value="Unassembled WGS sequence"/>
</dbReference>
<dbReference type="STRING" id="6182.A0A4Z2CRW4"/>
<keyword evidence="2" id="KW-1185">Reference proteome</keyword>
<dbReference type="OrthoDB" id="10596973at2759"/>
<organism evidence="1 2">
    <name type="scientific">Schistosoma japonicum</name>
    <name type="common">Blood fluke</name>
    <dbReference type="NCBI Taxonomy" id="6182"/>
    <lineage>
        <taxon>Eukaryota</taxon>
        <taxon>Metazoa</taxon>
        <taxon>Spiralia</taxon>
        <taxon>Lophotrochozoa</taxon>
        <taxon>Platyhelminthes</taxon>
        <taxon>Trematoda</taxon>
        <taxon>Digenea</taxon>
        <taxon>Strigeidida</taxon>
        <taxon>Schistosomatoidea</taxon>
        <taxon>Schistosomatidae</taxon>
        <taxon>Schistosoma</taxon>
    </lineage>
</organism>
<accession>A0A4Z2CRW4</accession>
<gene>
    <name evidence="1" type="ORF">EWB00_008062</name>
</gene>
<sequence>MIDLSKRLIPVYAVLLQPSNSSSSSSSLNGVDINHSIIDLKSSTSWKHYQQDDLMNENDSLNIHTDRVNLPTSFHHTNGNVSIPEIRFTAIIASAMIRIRAIIIGLNIDIARKHICIIFRRPDPLISYKHQITCNNNSSIRNIQSKLYHWWPPSNSWHQLDEDTSSLKVINQDHLEIRTHIELSAGRWSDSGTIDLGIGYCIHSLDYSLINNNQYDYVDISNCLNHNDVNNNFQDSYLLNSSYIIPLTPISLLSKVKLVPCAPINQW</sequence>
<evidence type="ECO:0000313" key="2">
    <source>
        <dbReference type="Proteomes" id="UP000311919"/>
    </source>
</evidence>
<dbReference type="AlphaFoldDB" id="A0A4Z2CRW4"/>
<proteinExistence type="predicted"/>
<dbReference type="EMBL" id="SKCS01000444">
    <property type="protein sequence ID" value="TNN06972.1"/>
    <property type="molecule type" value="Genomic_DNA"/>
</dbReference>
<protein>
    <submittedName>
        <fullName evidence="1">Integrator complex subunit 4</fullName>
    </submittedName>
</protein>
<comment type="caution">
    <text evidence="1">The sequence shown here is derived from an EMBL/GenBank/DDBJ whole genome shotgun (WGS) entry which is preliminary data.</text>
</comment>
<reference evidence="1 2" key="1">
    <citation type="submission" date="2019-03" db="EMBL/GenBank/DDBJ databases">
        <title>An improved genome assembly of the fluke Schistosoma japonicum.</title>
        <authorList>
            <person name="Hu W."/>
            <person name="Luo F."/>
            <person name="Yin M."/>
            <person name="Mo X."/>
            <person name="Sun C."/>
            <person name="Wu Q."/>
            <person name="Zhu B."/>
            <person name="Xiang M."/>
            <person name="Wang J."/>
            <person name="Wang Y."/>
            <person name="Zhang T."/>
            <person name="Xu B."/>
            <person name="Zheng H."/>
            <person name="Feng Z."/>
        </authorList>
    </citation>
    <scope>NUCLEOTIDE SEQUENCE [LARGE SCALE GENOMIC DNA]</scope>
    <source>
        <strain evidence="1">HuSjv2</strain>
        <tissue evidence="1">Worms</tissue>
    </source>
</reference>
<evidence type="ECO:0000313" key="1">
    <source>
        <dbReference type="EMBL" id="TNN06972.1"/>
    </source>
</evidence>
<name>A0A4Z2CRW4_SCHJA</name>